<dbReference type="Proteomes" id="UP000532273">
    <property type="component" value="Unassembled WGS sequence"/>
</dbReference>
<feature type="domain" description="HTH araC/xylS-type" evidence="4">
    <location>
        <begin position="247"/>
        <end position="350"/>
    </location>
</feature>
<evidence type="ECO:0000313" key="5">
    <source>
        <dbReference type="EMBL" id="GGH03326.1"/>
    </source>
</evidence>
<evidence type="ECO:0000313" key="6">
    <source>
        <dbReference type="EMBL" id="MBB4106717.1"/>
    </source>
</evidence>
<reference evidence="5" key="1">
    <citation type="journal article" date="2014" name="Int. J. Syst. Evol. Microbiol.">
        <title>Complete genome of a new Firmicutes species belonging to the dominant human colonic microbiota ('Ruminococcus bicirculans') reveals two chromosomes and a selective capacity to utilize plant glucans.</title>
        <authorList>
            <consortium name="NISC Comparative Sequencing Program"/>
            <person name="Wegmann U."/>
            <person name="Louis P."/>
            <person name="Goesmann A."/>
            <person name="Henrissat B."/>
            <person name="Duncan S.H."/>
            <person name="Flint H.J."/>
        </authorList>
    </citation>
    <scope>NUCLEOTIDE SEQUENCE</scope>
    <source>
        <strain evidence="5">CGMCC 1.15287</strain>
    </source>
</reference>
<keyword evidence="2 6" id="KW-0238">DNA-binding</keyword>
<evidence type="ECO:0000256" key="2">
    <source>
        <dbReference type="ARBA" id="ARBA00023125"/>
    </source>
</evidence>
<sequence>MALINVHRSCALAASLQFLSSNFSFPFIKKAQIIKFGKQNVSDHHVETPANIESDSLFQLYKTLKLPVDLFDLKAGFTVFNLNEIAFELPYQSASYRPNFFSFLFVKNGSGKYTIDEKTFEVEPHSIYFTNPSNYRTFSWNNIEDVLLITFDETFLKKYIGEEVYADFPFLLTETVRPKVVADPFFEEVGAINVQLLNEYRKNTPSKYKIIGHLLAVLLFKIKEHIWIDYNPIYEGNRSSRIVISFKRILEQHYRDLSSGKADLAFRVQDYANALNLHPNYLSSVIKSKTGKNITTWIAEKTLTEAKSLLQNTAIPIKEISYRLGFAETAHFSNFFKKYEETSPGSYKKSHQS</sequence>
<dbReference type="Gene3D" id="1.10.10.60">
    <property type="entry name" value="Homeodomain-like"/>
    <property type="match status" value="2"/>
</dbReference>
<evidence type="ECO:0000313" key="7">
    <source>
        <dbReference type="Proteomes" id="UP000532273"/>
    </source>
</evidence>
<dbReference type="AlphaFoldDB" id="A0A7W6P495"/>
<dbReference type="SMART" id="SM00342">
    <property type="entry name" value="HTH_ARAC"/>
    <property type="match status" value="1"/>
</dbReference>
<dbReference type="InterPro" id="IPR009057">
    <property type="entry name" value="Homeodomain-like_sf"/>
</dbReference>
<evidence type="ECO:0000256" key="1">
    <source>
        <dbReference type="ARBA" id="ARBA00023015"/>
    </source>
</evidence>
<dbReference type="EMBL" id="BMHZ01000002">
    <property type="protein sequence ID" value="GGH03326.1"/>
    <property type="molecule type" value="Genomic_DNA"/>
</dbReference>
<keyword evidence="3" id="KW-0804">Transcription</keyword>
<dbReference type="GO" id="GO:0003700">
    <property type="term" value="F:DNA-binding transcription factor activity"/>
    <property type="evidence" value="ECO:0007669"/>
    <property type="project" value="InterPro"/>
</dbReference>
<dbReference type="Pfam" id="PF12833">
    <property type="entry name" value="HTH_18"/>
    <property type="match status" value="1"/>
</dbReference>
<dbReference type="PROSITE" id="PS01124">
    <property type="entry name" value="HTH_ARAC_FAMILY_2"/>
    <property type="match status" value="1"/>
</dbReference>
<dbReference type="GO" id="GO:0043565">
    <property type="term" value="F:sequence-specific DNA binding"/>
    <property type="evidence" value="ECO:0007669"/>
    <property type="project" value="InterPro"/>
</dbReference>
<organism evidence="6 7">
    <name type="scientific">Pedobacter zeae</name>
    <dbReference type="NCBI Taxonomy" id="1737356"/>
    <lineage>
        <taxon>Bacteria</taxon>
        <taxon>Pseudomonadati</taxon>
        <taxon>Bacteroidota</taxon>
        <taxon>Sphingobacteriia</taxon>
        <taxon>Sphingobacteriales</taxon>
        <taxon>Sphingobacteriaceae</taxon>
        <taxon>Pedobacter</taxon>
    </lineage>
</organism>
<dbReference type="InterPro" id="IPR018060">
    <property type="entry name" value="HTH_AraC"/>
</dbReference>
<reference evidence="5" key="4">
    <citation type="submission" date="2024-05" db="EMBL/GenBank/DDBJ databases">
        <authorList>
            <person name="Sun Q."/>
            <person name="Zhou Y."/>
        </authorList>
    </citation>
    <scope>NUCLEOTIDE SEQUENCE</scope>
    <source>
        <strain evidence="5">CGMCC 1.15287</strain>
    </source>
</reference>
<dbReference type="EMBL" id="JACIEF010000001">
    <property type="protein sequence ID" value="MBB4106717.1"/>
    <property type="molecule type" value="Genomic_DNA"/>
</dbReference>
<dbReference type="SUPFAM" id="SSF46689">
    <property type="entry name" value="Homeodomain-like"/>
    <property type="match status" value="1"/>
</dbReference>
<dbReference type="RefSeq" id="WP_183759954.1">
    <property type="nucleotide sequence ID" value="NZ_BMHZ01000002.1"/>
</dbReference>
<keyword evidence="8" id="KW-1185">Reference proteome</keyword>
<comment type="caution">
    <text evidence="6">The sequence shown here is derived from an EMBL/GenBank/DDBJ whole genome shotgun (WGS) entry which is preliminary data.</text>
</comment>
<keyword evidence="1" id="KW-0805">Transcription regulation</keyword>
<evidence type="ECO:0000259" key="4">
    <source>
        <dbReference type="PROSITE" id="PS01124"/>
    </source>
</evidence>
<accession>A0A7W6P495</accession>
<reference evidence="6 7" key="3">
    <citation type="submission" date="2020-08" db="EMBL/GenBank/DDBJ databases">
        <title>Genomic Encyclopedia of Type Strains, Phase IV (KMG-IV): sequencing the most valuable type-strain genomes for metagenomic binning, comparative biology and taxonomic classification.</title>
        <authorList>
            <person name="Goeker M."/>
        </authorList>
    </citation>
    <scope>NUCLEOTIDE SEQUENCE [LARGE SCALE GENOMIC DNA]</scope>
    <source>
        <strain evidence="6 7">DSM 100774</strain>
    </source>
</reference>
<protein>
    <submittedName>
        <fullName evidence="5">AraC family transcriptional regulator</fullName>
    </submittedName>
    <submittedName>
        <fullName evidence="6">AraC-like DNA-binding protein</fullName>
    </submittedName>
</protein>
<dbReference type="Proteomes" id="UP000642938">
    <property type="component" value="Unassembled WGS sequence"/>
</dbReference>
<proteinExistence type="predicted"/>
<evidence type="ECO:0000256" key="3">
    <source>
        <dbReference type="ARBA" id="ARBA00023163"/>
    </source>
</evidence>
<evidence type="ECO:0000313" key="8">
    <source>
        <dbReference type="Proteomes" id="UP000642938"/>
    </source>
</evidence>
<gene>
    <name evidence="5" type="ORF">GCM10007422_18300</name>
    <name evidence="6" type="ORF">GGQ60_000677</name>
</gene>
<name>A0A7W6P495_9SPHI</name>
<dbReference type="PANTHER" id="PTHR43280">
    <property type="entry name" value="ARAC-FAMILY TRANSCRIPTIONAL REGULATOR"/>
    <property type="match status" value="1"/>
</dbReference>
<dbReference type="PANTHER" id="PTHR43280:SF32">
    <property type="entry name" value="TRANSCRIPTIONAL REGULATORY PROTEIN"/>
    <property type="match status" value="1"/>
</dbReference>
<reference evidence="8" key="2">
    <citation type="journal article" date="2019" name="Int. J. Syst. Evol. Microbiol.">
        <title>The Global Catalogue of Microorganisms (GCM) 10K type strain sequencing project: providing services to taxonomists for standard genome sequencing and annotation.</title>
        <authorList>
            <consortium name="The Broad Institute Genomics Platform"/>
            <consortium name="The Broad Institute Genome Sequencing Center for Infectious Disease"/>
            <person name="Wu L."/>
            <person name="Ma J."/>
        </authorList>
    </citation>
    <scope>NUCLEOTIDE SEQUENCE [LARGE SCALE GENOMIC DNA]</scope>
    <source>
        <strain evidence="8">CGMCC 1.15287</strain>
    </source>
</reference>